<dbReference type="InterPro" id="IPR010982">
    <property type="entry name" value="Lambda_DNA-bd_dom_sf"/>
</dbReference>
<proteinExistence type="predicted"/>
<organism evidence="1 2">
    <name type="scientific">Telmatocola sphagniphila</name>
    <dbReference type="NCBI Taxonomy" id="1123043"/>
    <lineage>
        <taxon>Bacteria</taxon>
        <taxon>Pseudomonadati</taxon>
        <taxon>Planctomycetota</taxon>
        <taxon>Planctomycetia</taxon>
        <taxon>Gemmatales</taxon>
        <taxon>Gemmataceae</taxon>
    </lineage>
</organism>
<protein>
    <submittedName>
        <fullName evidence="1">Uncharacterized protein</fullName>
    </submittedName>
</protein>
<reference evidence="1" key="1">
    <citation type="submission" date="2021-05" db="EMBL/GenBank/DDBJ databases">
        <title>Complete genome sequence of the cellulolytic planctomycete Telmatocola sphagniphila SP2T and characterization of the first cellulase from planctomycetes.</title>
        <authorList>
            <person name="Rakitin A.L."/>
            <person name="Beletsky A.V."/>
            <person name="Naumoff D.G."/>
            <person name="Kulichevskaya I.S."/>
            <person name="Mardanov A.V."/>
            <person name="Ravin N.V."/>
            <person name="Dedysh S.N."/>
        </authorList>
    </citation>
    <scope>NUCLEOTIDE SEQUENCE</scope>
    <source>
        <strain evidence="1">SP2T</strain>
    </source>
</reference>
<dbReference type="KEGG" id="tsph:KIH39_03165"/>
<name>A0A8E6EVQ9_9BACT</name>
<sequence>MESLSLARKISLLVEERGWNQEDFARIAQINRHTARQILKDPEARAIRNATIAQCATALGLRVNELRDLPLERLLPRMHGQVHADEQALKQLREQATLPELKDWLSHHPDRMERLTRAEVKELLEMQEVGGLLQQQGVENCIRRMERRREILDKVGFIAKGEQLDLLEQIVNLLYEKAIGK</sequence>
<gene>
    <name evidence="1" type="ORF">KIH39_03165</name>
</gene>
<evidence type="ECO:0000313" key="2">
    <source>
        <dbReference type="Proteomes" id="UP000676194"/>
    </source>
</evidence>
<keyword evidence="2" id="KW-1185">Reference proteome</keyword>
<evidence type="ECO:0000313" key="1">
    <source>
        <dbReference type="EMBL" id="QVL32932.1"/>
    </source>
</evidence>
<dbReference type="Proteomes" id="UP000676194">
    <property type="component" value="Chromosome"/>
</dbReference>
<dbReference type="SUPFAM" id="SSF47413">
    <property type="entry name" value="lambda repressor-like DNA-binding domains"/>
    <property type="match status" value="1"/>
</dbReference>
<dbReference type="AlphaFoldDB" id="A0A8E6EVQ9"/>
<dbReference type="EMBL" id="CP074694">
    <property type="protein sequence ID" value="QVL32932.1"/>
    <property type="molecule type" value="Genomic_DNA"/>
</dbReference>
<dbReference type="Gene3D" id="1.10.260.40">
    <property type="entry name" value="lambda repressor-like DNA-binding domains"/>
    <property type="match status" value="1"/>
</dbReference>
<dbReference type="GO" id="GO:0003677">
    <property type="term" value="F:DNA binding"/>
    <property type="evidence" value="ECO:0007669"/>
    <property type="project" value="InterPro"/>
</dbReference>
<dbReference type="RefSeq" id="WP_213497822.1">
    <property type="nucleotide sequence ID" value="NZ_CP074694.1"/>
</dbReference>
<accession>A0A8E6EVQ9</accession>